<dbReference type="NCBIfam" id="TIGR03800">
    <property type="entry name" value="PLP_synth_Pdx2"/>
    <property type="match status" value="1"/>
</dbReference>
<evidence type="ECO:0000256" key="8">
    <source>
        <dbReference type="ARBA" id="ARBA00054599"/>
    </source>
</evidence>
<dbReference type="InterPro" id="IPR002161">
    <property type="entry name" value="PdxT/SNO"/>
</dbReference>
<evidence type="ECO:0000256" key="11">
    <source>
        <dbReference type="PIRSR" id="PIRSR005639-1"/>
    </source>
</evidence>
<dbReference type="EC" id="4.3.3.6" evidence="10"/>
<comment type="caution">
    <text evidence="10">Lacks conserved residue(s) required for the propagation of feature annotation.</text>
</comment>
<dbReference type="HAMAP" id="MF_01615">
    <property type="entry name" value="PdxT"/>
    <property type="match status" value="1"/>
</dbReference>
<dbReference type="AlphaFoldDB" id="A0A7L6N5S1"/>
<dbReference type="Gene3D" id="3.40.50.880">
    <property type="match status" value="1"/>
</dbReference>
<dbReference type="PIRSF" id="PIRSF005639">
    <property type="entry name" value="Glut_amidoT_SNO"/>
    <property type="match status" value="1"/>
</dbReference>
<evidence type="ECO:0000313" key="13">
    <source>
        <dbReference type="Proteomes" id="UP000512167"/>
    </source>
</evidence>
<dbReference type="GO" id="GO:0008614">
    <property type="term" value="P:pyridoxine metabolic process"/>
    <property type="evidence" value="ECO:0007669"/>
    <property type="project" value="TreeGrafter"/>
</dbReference>
<dbReference type="InterPro" id="IPR029062">
    <property type="entry name" value="Class_I_gatase-like"/>
</dbReference>
<accession>A0A7L6N5S1</accession>
<evidence type="ECO:0000256" key="6">
    <source>
        <dbReference type="ARBA" id="ARBA00047992"/>
    </source>
</evidence>
<reference evidence="12 13" key="1">
    <citation type="submission" date="2020-04" db="EMBL/GenBank/DDBJ databases">
        <authorList>
            <person name="Zheng R.K."/>
            <person name="Sun C.M."/>
        </authorList>
    </citation>
    <scope>NUCLEOTIDE SEQUENCE [LARGE SCALE GENOMIC DNA]</scope>
    <source>
        <strain evidence="13">zrk29</strain>
    </source>
</reference>
<organism evidence="12 13">
    <name type="scientific">Hujiaoplasma nucleasis</name>
    <dbReference type="NCBI Taxonomy" id="2725268"/>
    <lineage>
        <taxon>Bacteria</taxon>
        <taxon>Bacillati</taxon>
        <taxon>Mycoplasmatota</taxon>
        <taxon>Mollicutes</taxon>
        <taxon>Candidatus Izemoplasmatales</taxon>
        <taxon>Hujiaoplasmataceae</taxon>
        <taxon>Hujiaoplasma</taxon>
    </lineage>
</organism>
<dbReference type="GO" id="GO:1903600">
    <property type="term" value="C:glutaminase complex"/>
    <property type="evidence" value="ECO:0007669"/>
    <property type="project" value="TreeGrafter"/>
</dbReference>
<dbReference type="Pfam" id="PF01174">
    <property type="entry name" value="SNO"/>
    <property type="match status" value="1"/>
</dbReference>
<evidence type="ECO:0000256" key="1">
    <source>
        <dbReference type="ARBA" id="ARBA00008345"/>
    </source>
</evidence>
<keyword evidence="5 10" id="KW-0456">Lyase</keyword>
<dbReference type="EMBL" id="CP051151">
    <property type="protein sequence ID" value="QLY39919.1"/>
    <property type="molecule type" value="Genomic_DNA"/>
</dbReference>
<dbReference type="PANTHER" id="PTHR31559:SF0">
    <property type="entry name" value="PYRIDOXAL 5'-PHOSPHATE SYNTHASE SUBUNIT SNO1-RELATED"/>
    <property type="match status" value="1"/>
</dbReference>
<dbReference type="PROSITE" id="PS51130">
    <property type="entry name" value="PDXT_SNO_2"/>
    <property type="match status" value="1"/>
</dbReference>
<evidence type="ECO:0000256" key="2">
    <source>
        <dbReference type="ARBA" id="ARBA00022801"/>
    </source>
</evidence>
<feature type="active site" description="Nucleophile" evidence="10 11">
    <location>
        <position position="79"/>
    </location>
</feature>
<evidence type="ECO:0000256" key="4">
    <source>
        <dbReference type="ARBA" id="ARBA00022962"/>
    </source>
</evidence>
<dbReference type="FunFam" id="3.40.50.880:FF:000010">
    <property type="entry name" value="uncharacterized protein LOC100176842 isoform X2"/>
    <property type="match status" value="1"/>
</dbReference>
<dbReference type="KEGG" id="tbk:HF295_03210"/>
<dbReference type="PROSITE" id="PS51273">
    <property type="entry name" value="GATASE_TYPE_1"/>
    <property type="match status" value="1"/>
</dbReference>
<keyword evidence="3 10" id="KW-0663">Pyridoxal phosphate</keyword>
<proteinExistence type="inferred from homology"/>
<dbReference type="InterPro" id="IPR021196">
    <property type="entry name" value="PdxT/SNO_CS"/>
</dbReference>
<comment type="catalytic activity">
    <reaction evidence="7 10">
        <text>L-glutamine + H2O = L-glutamate + NH4(+)</text>
        <dbReference type="Rhea" id="RHEA:15889"/>
        <dbReference type="ChEBI" id="CHEBI:15377"/>
        <dbReference type="ChEBI" id="CHEBI:28938"/>
        <dbReference type="ChEBI" id="CHEBI:29985"/>
        <dbReference type="ChEBI" id="CHEBI:58359"/>
        <dbReference type="EC" id="3.5.1.2"/>
    </reaction>
</comment>
<protein>
    <recommendedName>
        <fullName evidence="10">Pyridoxal 5'-phosphate synthase subunit PdxT</fullName>
        <ecNumber evidence="10">4.3.3.6</ecNumber>
    </recommendedName>
    <alternativeName>
        <fullName evidence="10">Pdx2</fullName>
    </alternativeName>
    <alternativeName>
        <fullName evidence="10">Pyridoxal 5'-phosphate synthase glutaminase subunit</fullName>
        <ecNumber evidence="10">3.5.1.2</ecNumber>
    </alternativeName>
</protein>
<comment type="catalytic activity">
    <reaction evidence="6 10">
        <text>aldehydo-D-ribose 5-phosphate + D-glyceraldehyde 3-phosphate + L-glutamine = pyridoxal 5'-phosphate + L-glutamate + phosphate + 3 H2O + H(+)</text>
        <dbReference type="Rhea" id="RHEA:31507"/>
        <dbReference type="ChEBI" id="CHEBI:15377"/>
        <dbReference type="ChEBI" id="CHEBI:15378"/>
        <dbReference type="ChEBI" id="CHEBI:29985"/>
        <dbReference type="ChEBI" id="CHEBI:43474"/>
        <dbReference type="ChEBI" id="CHEBI:58273"/>
        <dbReference type="ChEBI" id="CHEBI:58359"/>
        <dbReference type="ChEBI" id="CHEBI:59776"/>
        <dbReference type="ChEBI" id="CHEBI:597326"/>
        <dbReference type="EC" id="4.3.3.6"/>
    </reaction>
</comment>
<comment type="similarity">
    <text evidence="1 10">Belongs to the glutaminase PdxT/SNO family.</text>
</comment>
<gene>
    <name evidence="10 12" type="primary">pdxT</name>
    <name evidence="12" type="ORF">HF295_03210</name>
</gene>
<dbReference type="GO" id="GO:0004359">
    <property type="term" value="F:glutaminase activity"/>
    <property type="evidence" value="ECO:0007669"/>
    <property type="project" value="UniProtKB-UniRule"/>
</dbReference>
<sequence length="190" mass="21414">MIIGVLALQGAFIEHQKMLETLGVETFQIRNKDHLLKAMDGIVLPGGESTTMFKILKDQDMVDTLKEMIHSGLPTFGTCAGLLLLAKQVENYKSNYLQTMDIEAKKNAYGRQLSSFMTHAEFNGQKDVPFVFIRAPYIVQANKDVEVLAVVNDKIVAARQNNQLATAFHPELTDNLIVHEYFVNMIKNRK</sequence>
<dbReference type="GO" id="GO:0005829">
    <property type="term" value="C:cytosol"/>
    <property type="evidence" value="ECO:0007669"/>
    <property type="project" value="TreeGrafter"/>
</dbReference>
<feature type="active site" description="Charge relay system" evidence="10 11">
    <location>
        <position position="169"/>
    </location>
</feature>
<feature type="active site" description="Charge relay system" evidence="10 11">
    <location>
        <position position="171"/>
    </location>
</feature>
<dbReference type="GO" id="GO:0006543">
    <property type="term" value="P:L-glutamine catabolic process"/>
    <property type="evidence" value="ECO:0007669"/>
    <property type="project" value="UniProtKB-UniRule"/>
</dbReference>
<evidence type="ECO:0000256" key="3">
    <source>
        <dbReference type="ARBA" id="ARBA00022898"/>
    </source>
</evidence>
<comment type="subunit">
    <text evidence="9 10">In the presence of PdxS, forms a dodecamer of heterodimers. Only shows activity in the heterodimer.</text>
</comment>
<feature type="binding site" evidence="10">
    <location>
        <begin position="47"/>
        <end position="49"/>
    </location>
    <ligand>
        <name>L-glutamine</name>
        <dbReference type="ChEBI" id="CHEBI:58359"/>
    </ligand>
</feature>
<dbReference type="CDD" id="cd01749">
    <property type="entry name" value="GATase1_PB"/>
    <property type="match status" value="1"/>
</dbReference>
<comment type="function">
    <text evidence="8 10">Catalyzes the hydrolysis of glutamine to glutamate and ammonia as part of the biosynthesis of pyridoxal 5'-phosphate. The resulting ammonia molecule is channeled to the active site of PdxS.</text>
</comment>
<comment type="pathway">
    <text evidence="10">Cofactor biosynthesis; pyridoxal 5'-phosphate biosynthesis.</text>
</comment>
<dbReference type="EC" id="3.5.1.2" evidence="10"/>
<dbReference type="Proteomes" id="UP000512167">
    <property type="component" value="Chromosome"/>
</dbReference>
<keyword evidence="13" id="KW-1185">Reference proteome</keyword>
<dbReference type="SUPFAM" id="SSF52317">
    <property type="entry name" value="Class I glutamine amidotransferase-like"/>
    <property type="match status" value="1"/>
</dbReference>
<dbReference type="PROSITE" id="PS01236">
    <property type="entry name" value="PDXT_SNO_1"/>
    <property type="match status" value="1"/>
</dbReference>
<dbReference type="PANTHER" id="PTHR31559">
    <property type="entry name" value="PYRIDOXAL 5'-PHOSPHATE SYNTHASE SUBUNIT SNO"/>
    <property type="match status" value="1"/>
</dbReference>
<evidence type="ECO:0000256" key="5">
    <source>
        <dbReference type="ARBA" id="ARBA00023239"/>
    </source>
</evidence>
<evidence type="ECO:0000256" key="9">
    <source>
        <dbReference type="ARBA" id="ARBA00064749"/>
    </source>
</evidence>
<name>A0A7L6N5S1_9MOLU</name>
<dbReference type="GO" id="GO:0042823">
    <property type="term" value="P:pyridoxal phosphate biosynthetic process"/>
    <property type="evidence" value="ECO:0007669"/>
    <property type="project" value="UniProtKB-UniRule"/>
</dbReference>
<keyword evidence="4 10" id="KW-0315">Glutamine amidotransferase</keyword>
<dbReference type="UniPathway" id="UPA00245"/>
<feature type="binding site" evidence="10">
    <location>
        <begin position="133"/>
        <end position="134"/>
    </location>
    <ligand>
        <name>L-glutamine</name>
        <dbReference type="ChEBI" id="CHEBI:58359"/>
    </ligand>
</feature>
<dbReference type="RefSeq" id="WP_312032411.1">
    <property type="nucleotide sequence ID" value="NZ_CP051151.1"/>
</dbReference>
<keyword evidence="2 10" id="KW-0378">Hydrolase</keyword>
<evidence type="ECO:0000256" key="7">
    <source>
        <dbReference type="ARBA" id="ARBA00049534"/>
    </source>
</evidence>
<evidence type="ECO:0000313" key="12">
    <source>
        <dbReference type="EMBL" id="QLY39919.1"/>
    </source>
</evidence>
<evidence type="ECO:0000256" key="10">
    <source>
        <dbReference type="HAMAP-Rule" id="MF_01615"/>
    </source>
</evidence>
<dbReference type="GO" id="GO:0036381">
    <property type="term" value="F:pyridoxal 5'-phosphate synthase (glutamine hydrolysing) activity"/>
    <property type="evidence" value="ECO:0007669"/>
    <property type="project" value="UniProtKB-UniRule"/>
</dbReference>